<proteinExistence type="predicted"/>
<dbReference type="SUPFAM" id="SSF56801">
    <property type="entry name" value="Acetyl-CoA synthetase-like"/>
    <property type="match status" value="1"/>
</dbReference>
<dbReference type="FunFam" id="3.40.50.980:FF:000001">
    <property type="entry name" value="Non-ribosomal peptide synthetase"/>
    <property type="match status" value="1"/>
</dbReference>
<organism evidence="5 6">
    <name type="scientific">Rhypophila decipiens</name>
    <dbReference type="NCBI Taxonomy" id="261697"/>
    <lineage>
        <taxon>Eukaryota</taxon>
        <taxon>Fungi</taxon>
        <taxon>Dikarya</taxon>
        <taxon>Ascomycota</taxon>
        <taxon>Pezizomycotina</taxon>
        <taxon>Sordariomycetes</taxon>
        <taxon>Sordariomycetidae</taxon>
        <taxon>Sordariales</taxon>
        <taxon>Naviculisporaceae</taxon>
        <taxon>Rhypophila</taxon>
    </lineage>
</organism>
<evidence type="ECO:0000256" key="2">
    <source>
        <dbReference type="ARBA" id="ARBA00022553"/>
    </source>
</evidence>
<dbReference type="Gene3D" id="1.10.1200.10">
    <property type="entry name" value="ACP-like"/>
    <property type="match status" value="1"/>
</dbReference>
<dbReference type="Gene3D" id="3.30.559.10">
    <property type="entry name" value="Chloramphenicol acetyltransferase-like domain"/>
    <property type="match status" value="1"/>
</dbReference>
<dbReference type="InterPro" id="IPR001242">
    <property type="entry name" value="Condensation_dom"/>
</dbReference>
<comment type="caution">
    <text evidence="5">The sequence shown here is derived from an EMBL/GenBank/DDBJ whole genome shotgun (WGS) entry which is preliminary data.</text>
</comment>
<dbReference type="Pfam" id="PF00501">
    <property type="entry name" value="AMP-binding"/>
    <property type="match status" value="1"/>
</dbReference>
<dbReference type="GO" id="GO:0005737">
    <property type="term" value="C:cytoplasm"/>
    <property type="evidence" value="ECO:0007669"/>
    <property type="project" value="TreeGrafter"/>
</dbReference>
<dbReference type="Gene3D" id="3.40.50.12780">
    <property type="entry name" value="N-terminal domain of ligase-like"/>
    <property type="match status" value="1"/>
</dbReference>
<dbReference type="InterPro" id="IPR045851">
    <property type="entry name" value="AMP-bd_C_sf"/>
</dbReference>
<dbReference type="InterPro" id="IPR036736">
    <property type="entry name" value="ACP-like_sf"/>
</dbReference>
<evidence type="ECO:0000313" key="6">
    <source>
        <dbReference type="Proteomes" id="UP001301769"/>
    </source>
</evidence>
<evidence type="ECO:0000259" key="4">
    <source>
        <dbReference type="PROSITE" id="PS50075"/>
    </source>
</evidence>
<dbReference type="GO" id="GO:0031177">
    <property type="term" value="F:phosphopantetheine binding"/>
    <property type="evidence" value="ECO:0007669"/>
    <property type="project" value="TreeGrafter"/>
</dbReference>
<gene>
    <name evidence="5" type="ORF">QBC37DRAFT_448649</name>
</gene>
<dbReference type="Gene3D" id="3.30.559.30">
    <property type="entry name" value="Nonribosomal peptide synthetase, condensation domain"/>
    <property type="match status" value="1"/>
</dbReference>
<dbReference type="GO" id="GO:0044550">
    <property type="term" value="P:secondary metabolite biosynthetic process"/>
    <property type="evidence" value="ECO:0007669"/>
    <property type="project" value="TreeGrafter"/>
</dbReference>
<dbReference type="NCBIfam" id="TIGR01733">
    <property type="entry name" value="AA-adenyl-dom"/>
    <property type="match status" value="1"/>
</dbReference>
<dbReference type="InterPro" id="IPR023213">
    <property type="entry name" value="CAT-like_dom_sf"/>
</dbReference>
<dbReference type="InterPro" id="IPR000873">
    <property type="entry name" value="AMP-dep_synth/lig_dom"/>
</dbReference>
<dbReference type="InterPro" id="IPR009081">
    <property type="entry name" value="PP-bd_ACP"/>
</dbReference>
<dbReference type="EMBL" id="MU858181">
    <property type="protein sequence ID" value="KAK4210205.1"/>
    <property type="molecule type" value="Genomic_DNA"/>
</dbReference>
<dbReference type="PROSITE" id="PS00455">
    <property type="entry name" value="AMP_BINDING"/>
    <property type="match status" value="1"/>
</dbReference>
<keyword evidence="2" id="KW-0597">Phosphoprotein</keyword>
<dbReference type="Proteomes" id="UP001301769">
    <property type="component" value="Unassembled WGS sequence"/>
</dbReference>
<keyword evidence="6" id="KW-1185">Reference proteome</keyword>
<dbReference type="SUPFAM" id="SSF47336">
    <property type="entry name" value="ACP-like"/>
    <property type="match status" value="1"/>
</dbReference>
<dbReference type="InterPro" id="IPR042099">
    <property type="entry name" value="ANL_N_sf"/>
</dbReference>
<dbReference type="PANTHER" id="PTHR45527">
    <property type="entry name" value="NONRIBOSOMAL PEPTIDE SYNTHETASE"/>
    <property type="match status" value="1"/>
</dbReference>
<dbReference type="Gene3D" id="3.30.300.30">
    <property type="match status" value="1"/>
</dbReference>
<dbReference type="CDD" id="cd05918">
    <property type="entry name" value="A_NRPS_SidN3_like"/>
    <property type="match status" value="1"/>
</dbReference>
<evidence type="ECO:0000256" key="1">
    <source>
        <dbReference type="ARBA" id="ARBA00022450"/>
    </source>
</evidence>
<dbReference type="GO" id="GO:0016874">
    <property type="term" value="F:ligase activity"/>
    <property type="evidence" value="ECO:0007669"/>
    <property type="project" value="UniProtKB-KW"/>
</dbReference>
<dbReference type="InterPro" id="IPR020845">
    <property type="entry name" value="AMP-binding_CS"/>
</dbReference>
<keyword evidence="3" id="KW-0436">Ligase</keyword>
<dbReference type="InterPro" id="IPR010071">
    <property type="entry name" value="AA_adenyl_dom"/>
</dbReference>
<dbReference type="PROSITE" id="PS50075">
    <property type="entry name" value="CARRIER"/>
    <property type="match status" value="1"/>
</dbReference>
<dbReference type="GO" id="GO:0043041">
    <property type="term" value="P:amino acid activation for nonribosomal peptide biosynthetic process"/>
    <property type="evidence" value="ECO:0007669"/>
    <property type="project" value="TreeGrafter"/>
</dbReference>
<reference evidence="5" key="2">
    <citation type="submission" date="2023-05" db="EMBL/GenBank/DDBJ databases">
        <authorList>
            <consortium name="Lawrence Berkeley National Laboratory"/>
            <person name="Steindorff A."/>
            <person name="Hensen N."/>
            <person name="Bonometti L."/>
            <person name="Westerberg I."/>
            <person name="Brannstrom I.O."/>
            <person name="Guillou S."/>
            <person name="Cros-Aarteil S."/>
            <person name="Calhoun S."/>
            <person name="Haridas S."/>
            <person name="Kuo A."/>
            <person name="Mondo S."/>
            <person name="Pangilinan J."/>
            <person name="Riley R."/>
            <person name="Labutti K."/>
            <person name="Andreopoulos B."/>
            <person name="Lipzen A."/>
            <person name="Chen C."/>
            <person name="Yanf M."/>
            <person name="Daum C."/>
            <person name="Ng V."/>
            <person name="Clum A."/>
            <person name="Ohm R."/>
            <person name="Martin F."/>
            <person name="Silar P."/>
            <person name="Natvig D."/>
            <person name="Lalanne C."/>
            <person name="Gautier V."/>
            <person name="Ament-Velasquez S.L."/>
            <person name="Kruys A."/>
            <person name="Hutchinson M.I."/>
            <person name="Powell A.J."/>
            <person name="Barry K."/>
            <person name="Miller A.N."/>
            <person name="Grigoriev I.V."/>
            <person name="Debuchy R."/>
            <person name="Gladieux P."/>
            <person name="Thoren M.H."/>
            <person name="Johannesson H."/>
        </authorList>
    </citation>
    <scope>NUCLEOTIDE SEQUENCE</scope>
    <source>
        <strain evidence="5">PSN293</strain>
    </source>
</reference>
<dbReference type="PANTHER" id="PTHR45527:SF16">
    <property type="entry name" value="NONRIBOSOMAL PEPTIDE SYNTHASE ATNA-RELATED"/>
    <property type="match status" value="1"/>
</dbReference>
<evidence type="ECO:0000313" key="5">
    <source>
        <dbReference type="EMBL" id="KAK4210205.1"/>
    </source>
</evidence>
<dbReference type="FunFam" id="3.30.300.30:FF:000015">
    <property type="entry name" value="Nonribosomal peptide synthase SidD"/>
    <property type="match status" value="1"/>
</dbReference>
<dbReference type="SUPFAM" id="SSF52777">
    <property type="entry name" value="CoA-dependent acyltransferases"/>
    <property type="match status" value="2"/>
</dbReference>
<keyword evidence="1" id="KW-0596">Phosphopantetheine</keyword>
<protein>
    <recommendedName>
        <fullName evidence="4">Carrier domain-containing protein</fullName>
    </recommendedName>
</protein>
<name>A0AAN7B6T0_9PEZI</name>
<reference evidence="5" key="1">
    <citation type="journal article" date="2023" name="Mol. Phylogenet. Evol.">
        <title>Genome-scale phylogeny and comparative genomics of the fungal order Sordariales.</title>
        <authorList>
            <person name="Hensen N."/>
            <person name="Bonometti L."/>
            <person name="Westerberg I."/>
            <person name="Brannstrom I.O."/>
            <person name="Guillou S."/>
            <person name="Cros-Aarteil S."/>
            <person name="Calhoun S."/>
            <person name="Haridas S."/>
            <person name="Kuo A."/>
            <person name="Mondo S."/>
            <person name="Pangilinan J."/>
            <person name="Riley R."/>
            <person name="LaButti K."/>
            <person name="Andreopoulos B."/>
            <person name="Lipzen A."/>
            <person name="Chen C."/>
            <person name="Yan M."/>
            <person name="Daum C."/>
            <person name="Ng V."/>
            <person name="Clum A."/>
            <person name="Steindorff A."/>
            <person name="Ohm R.A."/>
            <person name="Martin F."/>
            <person name="Silar P."/>
            <person name="Natvig D.O."/>
            <person name="Lalanne C."/>
            <person name="Gautier V."/>
            <person name="Ament-Velasquez S.L."/>
            <person name="Kruys A."/>
            <person name="Hutchinson M.I."/>
            <person name="Powell A.J."/>
            <person name="Barry K."/>
            <person name="Miller A.N."/>
            <person name="Grigoriev I.V."/>
            <person name="Debuchy R."/>
            <person name="Gladieux P."/>
            <person name="Hiltunen Thoren M."/>
            <person name="Johannesson H."/>
        </authorList>
    </citation>
    <scope>NUCLEOTIDE SEQUENCE</scope>
    <source>
        <strain evidence="5">PSN293</strain>
    </source>
</reference>
<dbReference type="Pfam" id="PF00668">
    <property type="entry name" value="Condensation"/>
    <property type="match status" value="1"/>
</dbReference>
<feature type="domain" description="Carrier" evidence="4">
    <location>
        <begin position="780"/>
        <end position="854"/>
    </location>
</feature>
<sequence>MSHSATIPIPQTAFARAIFTRETVESLSKTAWAIILGRYAGSDTVTLEEHAEHDSDIDPIIHHLDVNSSRQLAALVQQVSQISGSSYSKLHAAGGSIADNASHILLGIKDHSRGVSIWKDDADIFDSEDLDSHVIACTVTVEGKVLREHHHTSRHQETTHLVNVHVETVGSPSSNQKHLRRVAIHFQNVLRTLIAKSNDKSESALKVPLSRCFEITPDEIDEIATWNQAAATPHYGPIHYIIEQQAIQRPDAPAIDAWDGQLSYAQLWQESSKLAQQLVSRGIVLETLVPFCFEKSAWAIVTMLGILKAGGAFVPLDPSWPRSRLEHIVTKSQANLIVTSPKMASVCRGLVEDLLVLDGFNQESELEVVPEVEVSSDNLAYVLFTSGTTGQPKGALIEHENLSTSTIGIGGFAHMGPETRIFQFTSYGFDAIFIETMAVLVHGGCICVPADSERLDDPIHGIQRMDVNTIFFTPSFLSTMRPEALIETTKVHTVITGGENLPVHMMETWKRDFHFVNAYGPTECCIATVMSNVTKSTPAQGRIGRAISGKTWIVDHENDDVLAPTGAVGELLLQGPAVGRGYLDDAKKTAEAWTDTSCFSWGHLSNTTGSERIYRTGDLVRYNAQGEIFYIGRKDTQVKLHGQRIELGEIEYHLRQHLSSPLQVIAEMITRDGPEEGSKVIAALLWTTDDPIRDLSDLQTNQGQVNSLSHLGQFVAELDQKLSKTLPRYMVPSVYIPVPHVPLTSSGKLDRRALRTFAESSHAQSFKMSAQSQSTSSYLSEMELELSHLWSKFLSLPSDRSLSPEDSFFHLGGNSIIAIKMVAAGRQANLSLRVQDIFKAPTLSKMASLTTRLDHTSNSASFSQPLEPFSLIDADHDSLIMEAAKQCNVDAHIIEDILPCTPAQQFYMDSTTYFTYARERSPIGLADHFVYHIRPDVDPWNLRAAWDQVSLEHAILRTRLILNPADGKMYQVLVHENEAEPVTWRHVFNTDLDEYLAYDKRNHFGFGQRLVRLALIHSTTCRFNDEGEHIGFDKVAHLVLSIQHAICDAWMMRLLFEEVERYMRDAPTYRGTQILQGGADQPAAKFWKEHLAGAVVKPFPRPPSTTAETGSSVPPASQHELNTIFTKTIHLSQSSPANGSAGSSSAQNGITISTAIYGALGLLMGIYTSAPDVILHLTRSGRDIALPGVENIIAPTMTRHPLRIRVGDTDKQDDDNRTVGDFFHAIQNDLSTMVEYQFTGWSEIQRLLGTDAEEDVNGLLGCRSSYLVNLVPLDDEEAEHDHTGYRSNGRGEGQKLRKQSIHALISEGTFMPMPAGFYTSFGVSADGRTIIATVRYDNRVFRVGGVEKLLGGFEAVLGALLGVAPLPASNVVGSGDDLGGVKGRGEVTAAVEEGENRQGLGERLVDVKMWISGKSGPMGPRLVLPSEKELYC</sequence>
<accession>A0AAN7B6T0</accession>
<dbReference type="Pfam" id="PF00550">
    <property type="entry name" value="PP-binding"/>
    <property type="match status" value="1"/>
</dbReference>
<evidence type="ECO:0000256" key="3">
    <source>
        <dbReference type="ARBA" id="ARBA00022598"/>
    </source>
</evidence>